<feature type="non-terminal residue" evidence="2">
    <location>
        <position position="52"/>
    </location>
</feature>
<evidence type="ECO:0000259" key="1">
    <source>
        <dbReference type="Pfam" id="PF00089"/>
    </source>
</evidence>
<dbReference type="InterPro" id="IPR009003">
    <property type="entry name" value="Peptidase_S1_PA"/>
</dbReference>
<keyword evidence="3" id="KW-1185">Reference proteome</keyword>
<feature type="non-terminal residue" evidence="2">
    <location>
        <position position="1"/>
    </location>
</feature>
<proteinExistence type="predicted"/>
<dbReference type="Proteomes" id="UP001634394">
    <property type="component" value="Unassembled WGS sequence"/>
</dbReference>
<sequence>SDSGGALICRNKYGRFEALGILSWGYESCFKDGYPDIYQLSFAHENWIETTT</sequence>
<dbReference type="SUPFAM" id="SSF50494">
    <property type="entry name" value="Trypsin-like serine proteases"/>
    <property type="match status" value="1"/>
</dbReference>
<dbReference type="InterPro" id="IPR001254">
    <property type="entry name" value="Trypsin_dom"/>
</dbReference>
<dbReference type="InterPro" id="IPR043504">
    <property type="entry name" value="Peptidase_S1_PA_chymotrypsin"/>
</dbReference>
<reference evidence="2 3" key="1">
    <citation type="submission" date="2024-11" db="EMBL/GenBank/DDBJ databases">
        <title>Chromosome-level genome assembly of the freshwater bivalve Anodonta woodiana.</title>
        <authorList>
            <person name="Chen X."/>
        </authorList>
    </citation>
    <scope>NUCLEOTIDE SEQUENCE [LARGE SCALE GENOMIC DNA]</scope>
    <source>
        <strain evidence="2">MN2024</strain>
        <tissue evidence="2">Gills</tissue>
    </source>
</reference>
<name>A0ABD3Y023_SINWO</name>
<dbReference type="Pfam" id="PF00089">
    <property type="entry name" value="Trypsin"/>
    <property type="match status" value="1"/>
</dbReference>
<evidence type="ECO:0000313" key="3">
    <source>
        <dbReference type="Proteomes" id="UP001634394"/>
    </source>
</evidence>
<gene>
    <name evidence="2" type="ORF">ACJMK2_002870</name>
</gene>
<protein>
    <recommendedName>
        <fullName evidence="1">Peptidase S1 domain-containing protein</fullName>
    </recommendedName>
</protein>
<accession>A0ABD3Y023</accession>
<dbReference type="EMBL" id="JBJQND010000001">
    <property type="protein sequence ID" value="KAL3890588.1"/>
    <property type="molecule type" value="Genomic_DNA"/>
</dbReference>
<feature type="domain" description="Peptidase S1" evidence="1">
    <location>
        <begin position="2"/>
        <end position="48"/>
    </location>
</feature>
<dbReference type="Gene3D" id="2.40.10.10">
    <property type="entry name" value="Trypsin-like serine proteases"/>
    <property type="match status" value="1"/>
</dbReference>
<organism evidence="2 3">
    <name type="scientific">Sinanodonta woodiana</name>
    <name type="common">Chinese pond mussel</name>
    <name type="synonym">Anodonta woodiana</name>
    <dbReference type="NCBI Taxonomy" id="1069815"/>
    <lineage>
        <taxon>Eukaryota</taxon>
        <taxon>Metazoa</taxon>
        <taxon>Spiralia</taxon>
        <taxon>Lophotrochozoa</taxon>
        <taxon>Mollusca</taxon>
        <taxon>Bivalvia</taxon>
        <taxon>Autobranchia</taxon>
        <taxon>Heteroconchia</taxon>
        <taxon>Palaeoheterodonta</taxon>
        <taxon>Unionida</taxon>
        <taxon>Unionoidea</taxon>
        <taxon>Unionidae</taxon>
        <taxon>Unioninae</taxon>
        <taxon>Sinanodonta</taxon>
    </lineage>
</organism>
<evidence type="ECO:0000313" key="2">
    <source>
        <dbReference type="EMBL" id="KAL3890588.1"/>
    </source>
</evidence>
<dbReference type="AlphaFoldDB" id="A0ABD3Y023"/>
<comment type="caution">
    <text evidence="2">The sequence shown here is derived from an EMBL/GenBank/DDBJ whole genome shotgun (WGS) entry which is preliminary data.</text>
</comment>